<reference evidence="1 2" key="1">
    <citation type="submission" date="2016-03" db="EMBL/GenBank/DDBJ databases">
        <authorList>
            <person name="Arora C."/>
            <person name="Burnet G."/>
            <person name="Bortz M."/>
            <person name="Conover D.H."/>
            <person name="Ghobrial J.A."/>
            <person name="Mezghani N.A."/>
            <person name="Thompson P.K."/>
            <person name="Ulbrich M.C."/>
            <person name="Furbee E.C."/>
            <person name="Grubb S.R."/>
            <person name="Warner M.H."/>
            <person name="Montgomery M.T."/>
            <person name="Garlena R.A."/>
            <person name="Russell D.A."/>
            <person name="Pope W.H."/>
            <person name="Jacobs-Sera D."/>
            <person name="Hendrix R.W."/>
            <person name="Hatfull G.F."/>
        </authorList>
    </citation>
    <scope>NUCLEOTIDE SEQUENCE [LARGE SCALE GENOMIC DNA]</scope>
</reference>
<dbReference type="GeneID" id="29126812"/>
<dbReference type="OrthoDB" id="33756at10239"/>
<dbReference type="EMBL" id="KU963250">
    <property type="protein sequence ID" value="AMS02835.1"/>
    <property type="molecule type" value="Genomic_DNA"/>
</dbReference>
<evidence type="ECO:0000313" key="2">
    <source>
        <dbReference type="Proteomes" id="UP000201202"/>
    </source>
</evidence>
<dbReference type="KEGG" id="vg:29126812"/>
<gene>
    <name evidence="1" type="primary">3</name>
    <name evidence="1" type="ORF">SEA_VIVI2_3</name>
</gene>
<dbReference type="RefSeq" id="YP_009301927.1">
    <property type="nucleotide sequence ID" value="NC_031239.1"/>
</dbReference>
<organism evidence="1 2">
    <name type="scientific">Gordonia phage Vivi2</name>
    <dbReference type="NCBI Taxonomy" id="1821564"/>
    <lineage>
        <taxon>Viruses</taxon>
        <taxon>Duplodnaviria</taxon>
        <taxon>Heunggongvirae</taxon>
        <taxon>Uroviricota</taxon>
        <taxon>Caudoviricetes</taxon>
        <taxon>Stackebrandtviridae</taxon>
        <taxon>Schenleyvirinae</taxon>
        <taxon>Vividuovirus</taxon>
        <taxon>Vividuovirus vivi2</taxon>
    </lineage>
</organism>
<sequence length="86" mass="9323">MTARIDTTAAYNEAKAIVTAALAGTDRDNRMTAEQVHAITGDLPLTMHAGVIEPMDMIDLTSRGAEVAGDDTRGYYLRRVRNNGRS</sequence>
<accession>A0A142K9Q2</accession>
<protein>
    <submittedName>
        <fullName evidence="1">Uncharacterized protein</fullName>
    </submittedName>
</protein>
<keyword evidence="2" id="KW-1185">Reference proteome</keyword>
<proteinExistence type="predicted"/>
<evidence type="ECO:0000313" key="1">
    <source>
        <dbReference type="EMBL" id="AMS02835.1"/>
    </source>
</evidence>
<name>A0A142K9Q2_9CAUD</name>
<dbReference type="Proteomes" id="UP000201202">
    <property type="component" value="Segment"/>
</dbReference>